<name>A0A0K1Q3A7_9BACT</name>
<evidence type="ECO:0000313" key="2">
    <source>
        <dbReference type="Proteomes" id="UP000064967"/>
    </source>
</evidence>
<keyword evidence="2" id="KW-1185">Reference proteome</keyword>
<gene>
    <name evidence="1" type="ORF">AKJ09_06912</name>
</gene>
<dbReference type="PATRIC" id="fig|1391654.3.peg.7018"/>
<organism evidence="1 2">
    <name type="scientific">Labilithrix luteola</name>
    <dbReference type="NCBI Taxonomy" id="1391654"/>
    <lineage>
        <taxon>Bacteria</taxon>
        <taxon>Pseudomonadati</taxon>
        <taxon>Myxococcota</taxon>
        <taxon>Polyangia</taxon>
        <taxon>Polyangiales</taxon>
        <taxon>Labilitrichaceae</taxon>
        <taxon>Labilithrix</taxon>
    </lineage>
</organism>
<dbReference type="AlphaFoldDB" id="A0A0K1Q3A7"/>
<dbReference type="Proteomes" id="UP000064967">
    <property type="component" value="Chromosome"/>
</dbReference>
<accession>A0A0K1Q3A7</accession>
<evidence type="ECO:0000313" key="1">
    <source>
        <dbReference type="EMBL" id="AKV00249.1"/>
    </source>
</evidence>
<sequence>MVCALTATALASACSAETRAVDLGERGGSSGGFIAADGGTDGSATADASTSLRLCATSECPAGTTTCETSHARCDIDLQNDRNNCGACGAACPRDSHWDLFSDPADAPFLEVAFFCSSGKCQMVCQSEFGDCDGIPDNGCETSLRWKDNCGACGVKCPGNEPCTDGVCGCPSPKVNCDGYCTNVTTDMQSCGACGNVCSDPSPPPDSFHYWMQCTNSECKRQCETNYADCDHDVTTNGCEQKLDDNNNCGACGNVCPSGTQCEQVDDAWQCGCPAGLRKCTGSSGKSRCRDILTDPNHCGGCDVLCQSGEMGGLALSTNTAICRGGVCGLICKNGLADCNGFTGDGCEIDLQTDPRHCGACGHECDLGLGQPCVKGECVVSACGGGEGVQ</sequence>
<reference evidence="1 2" key="1">
    <citation type="submission" date="2015-08" db="EMBL/GenBank/DDBJ databases">
        <authorList>
            <person name="Babu N.S."/>
            <person name="Beckwith C.J."/>
            <person name="Beseler K.G."/>
            <person name="Brison A."/>
            <person name="Carone J.V."/>
            <person name="Caskin T.P."/>
            <person name="Diamond M."/>
            <person name="Durham M.E."/>
            <person name="Foxe J.M."/>
            <person name="Go M."/>
            <person name="Henderson B.A."/>
            <person name="Jones I.B."/>
            <person name="McGettigan J.A."/>
            <person name="Micheletti S.J."/>
            <person name="Nasrallah M.E."/>
            <person name="Ortiz D."/>
            <person name="Piller C.R."/>
            <person name="Privatt S.R."/>
            <person name="Schneider S.L."/>
            <person name="Sharp S."/>
            <person name="Smith T.C."/>
            <person name="Stanton J.D."/>
            <person name="Ullery H.E."/>
            <person name="Wilson R.J."/>
            <person name="Serrano M.G."/>
            <person name="Buck G."/>
            <person name="Lee V."/>
            <person name="Wang Y."/>
            <person name="Carvalho R."/>
            <person name="Voegtly L."/>
            <person name="Shi R."/>
            <person name="Duckworth R."/>
            <person name="Johnson A."/>
            <person name="Loviza R."/>
            <person name="Walstead R."/>
            <person name="Shah Z."/>
            <person name="Kiflezghi M."/>
            <person name="Wade K."/>
            <person name="Ball S.L."/>
            <person name="Bradley K.W."/>
            <person name="Asai D.J."/>
            <person name="Bowman C.A."/>
            <person name="Russell D.A."/>
            <person name="Pope W.H."/>
            <person name="Jacobs-Sera D."/>
            <person name="Hendrix R.W."/>
            <person name="Hatfull G.F."/>
        </authorList>
    </citation>
    <scope>NUCLEOTIDE SEQUENCE [LARGE SCALE GENOMIC DNA]</scope>
    <source>
        <strain evidence="1 2">DSM 27648</strain>
    </source>
</reference>
<dbReference type="KEGG" id="llu:AKJ09_06912"/>
<protein>
    <submittedName>
        <fullName evidence="1">Tryptophan synthase alpha chain</fullName>
    </submittedName>
</protein>
<dbReference type="STRING" id="1391654.AKJ09_06912"/>
<proteinExistence type="predicted"/>
<dbReference type="EMBL" id="CP012333">
    <property type="protein sequence ID" value="AKV00249.1"/>
    <property type="molecule type" value="Genomic_DNA"/>
</dbReference>